<dbReference type="PANTHER" id="PTHR48449">
    <property type="entry name" value="DUF1985 DOMAIN-CONTAINING PROTEIN"/>
    <property type="match status" value="1"/>
</dbReference>
<feature type="domain" description="Ubiquitin-like protease family profile" evidence="4">
    <location>
        <begin position="167"/>
        <end position="350"/>
    </location>
</feature>
<accession>A0AA39RTQ7</accession>
<keyword evidence="2" id="KW-0645">Protease</keyword>
<dbReference type="Gene3D" id="3.40.395.10">
    <property type="entry name" value="Adenoviral Proteinase, Chain A"/>
    <property type="match status" value="1"/>
</dbReference>
<protein>
    <recommendedName>
        <fullName evidence="4">Ubiquitin-like protease family profile domain-containing protein</fullName>
    </recommendedName>
</protein>
<dbReference type="GO" id="GO:0006508">
    <property type="term" value="P:proteolysis"/>
    <property type="evidence" value="ECO:0007669"/>
    <property type="project" value="UniProtKB-KW"/>
</dbReference>
<dbReference type="Pfam" id="PF09331">
    <property type="entry name" value="DUF1985"/>
    <property type="match status" value="1"/>
</dbReference>
<evidence type="ECO:0000256" key="3">
    <source>
        <dbReference type="ARBA" id="ARBA00022801"/>
    </source>
</evidence>
<evidence type="ECO:0000259" key="4">
    <source>
        <dbReference type="PROSITE" id="PS50600"/>
    </source>
</evidence>
<reference evidence="5" key="2">
    <citation type="submission" date="2023-06" db="EMBL/GenBank/DDBJ databases">
        <authorList>
            <person name="Swenson N.G."/>
            <person name="Wegrzyn J.L."/>
            <person name="Mcevoy S.L."/>
        </authorList>
    </citation>
    <scope>NUCLEOTIDE SEQUENCE</scope>
    <source>
        <strain evidence="5">NS2018</strain>
        <tissue evidence="5">Leaf</tissue>
    </source>
</reference>
<dbReference type="Proteomes" id="UP001168877">
    <property type="component" value="Unassembled WGS sequence"/>
</dbReference>
<proteinExistence type="inferred from homology"/>
<dbReference type="Pfam" id="PF02902">
    <property type="entry name" value="Peptidase_C48"/>
    <property type="match status" value="1"/>
</dbReference>
<dbReference type="AlphaFoldDB" id="A0AA39RTQ7"/>
<sequence length="382" mass="45010">MFKATSSDNDEDIVKLALLYFLETILFGKDQKVHIGAYHVELLKDLETFNKYPWGRKCYETTLNSLKRDLRRMSQEYYTTSREIVSGKKRKRQANKEKECIRQYPLHGFPYAFQIWAFKAIPTVGVAIAVKSGSLLPRIVNWITSGMPDATYVMKLLDQKNDCKANNEENKRKLDALGKRMDAMDKKLDLIITLLGGEGETPKKDADYSKEKMENDMEMEGNNWMRKLSWIYRKNNSMWMFGWVKRKVYIPLNYESNHWILAEVDFVEKKIIVYDSKKSFIRSGKKFIKFMELLSTLLPLLLHAIDFFSKRLEIHHREDMTPWVVERCENVPQQEKSDCAVFVIKFAEHLIHGESIDTIQAEKAKYFRQQLCLNLWRSRKAL</sequence>
<dbReference type="InterPro" id="IPR015410">
    <property type="entry name" value="DUF1985"/>
</dbReference>
<dbReference type="GO" id="GO:0008234">
    <property type="term" value="F:cysteine-type peptidase activity"/>
    <property type="evidence" value="ECO:0007669"/>
    <property type="project" value="InterPro"/>
</dbReference>
<dbReference type="PROSITE" id="PS50600">
    <property type="entry name" value="ULP_PROTEASE"/>
    <property type="match status" value="1"/>
</dbReference>
<evidence type="ECO:0000256" key="1">
    <source>
        <dbReference type="ARBA" id="ARBA00005234"/>
    </source>
</evidence>
<gene>
    <name evidence="5" type="ORF">LWI29_036773</name>
</gene>
<evidence type="ECO:0000256" key="2">
    <source>
        <dbReference type="ARBA" id="ARBA00022670"/>
    </source>
</evidence>
<comment type="similarity">
    <text evidence="1">Belongs to the peptidase C48 family.</text>
</comment>
<evidence type="ECO:0000313" key="6">
    <source>
        <dbReference type="Proteomes" id="UP001168877"/>
    </source>
</evidence>
<organism evidence="5 6">
    <name type="scientific">Acer saccharum</name>
    <name type="common">Sugar maple</name>
    <dbReference type="NCBI Taxonomy" id="4024"/>
    <lineage>
        <taxon>Eukaryota</taxon>
        <taxon>Viridiplantae</taxon>
        <taxon>Streptophyta</taxon>
        <taxon>Embryophyta</taxon>
        <taxon>Tracheophyta</taxon>
        <taxon>Spermatophyta</taxon>
        <taxon>Magnoliopsida</taxon>
        <taxon>eudicotyledons</taxon>
        <taxon>Gunneridae</taxon>
        <taxon>Pentapetalae</taxon>
        <taxon>rosids</taxon>
        <taxon>malvids</taxon>
        <taxon>Sapindales</taxon>
        <taxon>Sapindaceae</taxon>
        <taxon>Hippocastanoideae</taxon>
        <taxon>Acereae</taxon>
        <taxon>Acer</taxon>
    </lineage>
</organism>
<reference evidence="5" key="1">
    <citation type="journal article" date="2022" name="Plant J.">
        <title>Strategies of tolerance reflected in two North American maple genomes.</title>
        <authorList>
            <person name="McEvoy S.L."/>
            <person name="Sezen U.U."/>
            <person name="Trouern-Trend A."/>
            <person name="McMahon S.M."/>
            <person name="Schaberg P.G."/>
            <person name="Yang J."/>
            <person name="Wegrzyn J.L."/>
            <person name="Swenson N.G."/>
        </authorList>
    </citation>
    <scope>NUCLEOTIDE SEQUENCE</scope>
    <source>
        <strain evidence="5">NS2018</strain>
    </source>
</reference>
<dbReference type="EMBL" id="JAUESC010000385">
    <property type="protein sequence ID" value="KAK0580129.1"/>
    <property type="molecule type" value="Genomic_DNA"/>
</dbReference>
<dbReference type="PANTHER" id="PTHR48449:SF1">
    <property type="entry name" value="DUF1985 DOMAIN-CONTAINING PROTEIN"/>
    <property type="match status" value="1"/>
</dbReference>
<name>A0AA39RTQ7_ACESA</name>
<dbReference type="InterPro" id="IPR003653">
    <property type="entry name" value="Peptidase_C48_C"/>
</dbReference>
<evidence type="ECO:0000313" key="5">
    <source>
        <dbReference type="EMBL" id="KAK0580129.1"/>
    </source>
</evidence>
<keyword evidence="6" id="KW-1185">Reference proteome</keyword>
<dbReference type="SUPFAM" id="SSF54001">
    <property type="entry name" value="Cysteine proteinases"/>
    <property type="match status" value="1"/>
</dbReference>
<comment type="caution">
    <text evidence="5">The sequence shown here is derived from an EMBL/GenBank/DDBJ whole genome shotgun (WGS) entry which is preliminary data.</text>
</comment>
<keyword evidence="3" id="KW-0378">Hydrolase</keyword>
<dbReference type="InterPro" id="IPR038765">
    <property type="entry name" value="Papain-like_cys_pep_sf"/>
</dbReference>